<proteinExistence type="predicted"/>
<dbReference type="RefSeq" id="WP_166467049.1">
    <property type="nucleotide sequence ID" value="NZ_CP050066.2"/>
</dbReference>
<evidence type="ECO:0000313" key="3">
    <source>
        <dbReference type="Proteomes" id="UP000500895"/>
    </source>
</evidence>
<reference evidence="2 3" key="1">
    <citation type="journal article" date="2020" name="Int. J. Syst. Evol. Microbiol.">
        <title>Description and complete genome sequences of Bradyrhizobium symbiodeficiens sp. nov., a non-symbiotic bacterium associated with legumes native to Canada.</title>
        <authorList>
            <person name="Bromfield E.S.P."/>
            <person name="Cloutier S."/>
            <person name="Nguyen H.D.T."/>
        </authorList>
    </citation>
    <scope>NUCLEOTIDE SEQUENCE [LARGE SCALE GENOMIC DNA]</scope>
    <source>
        <strain evidence="2 3">101S1MB</strain>
    </source>
</reference>
<dbReference type="Pfam" id="PF13304">
    <property type="entry name" value="AAA_21"/>
    <property type="match status" value="1"/>
</dbReference>
<dbReference type="AlphaFoldDB" id="A0A6G8ZZY0"/>
<accession>A0A6G8ZZY0</accession>
<dbReference type="Gene3D" id="3.40.50.300">
    <property type="entry name" value="P-loop containing nucleotide triphosphate hydrolases"/>
    <property type="match status" value="1"/>
</dbReference>
<dbReference type="InterPro" id="IPR051396">
    <property type="entry name" value="Bact_Antivir_Def_Nuclease"/>
</dbReference>
<evidence type="ECO:0000313" key="2">
    <source>
        <dbReference type="EMBL" id="QIP05777.1"/>
    </source>
</evidence>
<dbReference type="EMBL" id="CP050066">
    <property type="protein sequence ID" value="QIP05777.1"/>
    <property type="molecule type" value="Genomic_DNA"/>
</dbReference>
<evidence type="ECO:0000259" key="1">
    <source>
        <dbReference type="Pfam" id="PF13304"/>
    </source>
</evidence>
<name>A0A6G8ZZY0_9BRAD</name>
<feature type="domain" description="ATPase AAA-type core" evidence="1">
    <location>
        <begin position="254"/>
        <end position="432"/>
    </location>
</feature>
<organism evidence="2 3">
    <name type="scientific">Bradyrhizobium symbiodeficiens</name>
    <dbReference type="NCBI Taxonomy" id="1404367"/>
    <lineage>
        <taxon>Bacteria</taxon>
        <taxon>Pseudomonadati</taxon>
        <taxon>Pseudomonadota</taxon>
        <taxon>Alphaproteobacteria</taxon>
        <taxon>Hyphomicrobiales</taxon>
        <taxon>Nitrobacteraceae</taxon>
        <taxon>Bradyrhizobium</taxon>
    </lineage>
</organism>
<dbReference type="PANTHER" id="PTHR43581">
    <property type="entry name" value="ATP/GTP PHOSPHATASE"/>
    <property type="match status" value="1"/>
</dbReference>
<dbReference type="GO" id="GO:0016887">
    <property type="term" value="F:ATP hydrolysis activity"/>
    <property type="evidence" value="ECO:0007669"/>
    <property type="project" value="InterPro"/>
</dbReference>
<dbReference type="PANTHER" id="PTHR43581:SF2">
    <property type="entry name" value="EXCINUCLEASE ATPASE SUBUNIT"/>
    <property type="match status" value="1"/>
</dbReference>
<dbReference type="InterPro" id="IPR027417">
    <property type="entry name" value="P-loop_NTPase"/>
</dbReference>
<protein>
    <submittedName>
        <fullName evidence="2">AAA family ATPase</fullName>
    </submittedName>
</protein>
<sequence>MRLKGFSVEKLFGLFDHNVPFNLDERVTIIHAPNGFGKTVLLKMIAGMFGGSLNVFRAYEFSSVAFFFEDGSRLEVSQGASQQELPITKGRRESRSYQIDYVSNGERQSWNPDERGSAEVTISPGVFERVVPHVHRLSSRQWQDRARGDIVSYSEIVDRYWDSLPPSARRRGHQPPWLEGIRGSIHCRLIETQRLVAPDRRDTPFAREEEGPIPAVKAYTNELSFSIGKLLAESATLAQTLDQTFPNRLLERMHDPDAPSEESLRTKLADLEKRRSRLAKAGLLNKSDEGAISPTVKLDVNTRKILAEYVHDTSSKLDFYTPMLRKLELFTDILNARYKFKTVRTSRSAGVDIKDHRGQPLTPESLSSGEQHELILIYDLLFKTNTNTLILIDEPEISLHVAWQKRFIPDLQRIIELTEVDAVLATHSAQIIGSYLDLTVQLQGPDGEVLDSQ</sequence>
<dbReference type="GO" id="GO:0005524">
    <property type="term" value="F:ATP binding"/>
    <property type="evidence" value="ECO:0007669"/>
    <property type="project" value="InterPro"/>
</dbReference>
<dbReference type="Proteomes" id="UP000500895">
    <property type="component" value="Chromosome"/>
</dbReference>
<gene>
    <name evidence="2" type="ORF">HAV00_05730</name>
</gene>
<dbReference type="SUPFAM" id="SSF52540">
    <property type="entry name" value="P-loop containing nucleoside triphosphate hydrolases"/>
    <property type="match status" value="1"/>
</dbReference>
<dbReference type="InterPro" id="IPR003959">
    <property type="entry name" value="ATPase_AAA_core"/>
</dbReference>